<organism evidence="1">
    <name type="scientific">Tanacetum cinerariifolium</name>
    <name type="common">Dalmatian daisy</name>
    <name type="synonym">Chrysanthemum cinerariifolium</name>
    <dbReference type="NCBI Taxonomy" id="118510"/>
    <lineage>
        <taxon>Eukaryota</taxon>
        <taxon>Viridiplantae</taxon>
        <taxon>Streptophyta</taxon>
        <taxon>Embryophyta</taxon>
        <taxon>Tracheophyta</taxon>
        <taxon>Spermatophyta</taxon>
        <taxon>Magnoliopsida</taxon>
        <taxon>eudicotyledons</taxon>
        <taxon>Gunneridae</taxon>
        <taxon>Pentapetalae</taxon>
        <taxon>asterids</taxon>
        <taxon>campanulids</taxon>
        <taxon>Asterales</taxon>
        <taxon>Asteraceae</taxon>
        <taxon>Asteroideae</taxon>
        <taxon>Anthemideae</taxon>
        <taxon>Anthemidinae</taxon>
        <taxon>Tanacetum</taxon>
    </lineage>
</organism>
<accession>A0A6L2MIS6</accession>
<proteinExistence type="predicted"/>
<name>A0A6L2MIS6_TANCI</name>
<dbReference type="EMBL" id="BKCJ010006767">
    <property type="protein sequence ID" value="GEU73843.1"/>
    <property type="molecule type" value="Genomic_DNA"/>
</dbReference>
<protein>
    <submittedName>
        <fullName evidence="1">Zinc finger, CCHC-type</fullName>
    </submittedName>
</protein>
<sequence>MSDHSEGNTYFGEVLVVVGNDKMIELVMDSGGSYHMTHKRDFLYDFKDIDGGSVRLGGLDADGWNQGDQRLSGYDDWDQGKRTVYTLKAKVMTFSQVGFKQLGPGVEIRVYEVQVDNMFGLRWNCKELKGICEADVFQVHLGIKMVANITVTGVPGQEDAEGNVAEKKKVKESMKANIGKLLKYNAKVVPSLRFQHKEKMLSINYV</sequence>
<comment type="caution">
    <text evidence="1">The sequence shown here is derived from an EMBL/GenBank/DDBJ whole genome shotgun (WGS) entry which is preliminary data.</text>
</comment>
<gene>
    <name evidence="1" type="ORF">Tci_045821</name>
</gene>
<evidence type="ECO:0000313" key="1">
    <source>
        <dbReference type="EMBL" id="GEU73843.1"/>
    </source>
</evidence>
<dbReference type="AlphaFoldDB" id="A0A6L2MIS6"/>
<reference evidence="1" key="1">
    <citation type="journal article" date="2019" name="Sci. Rep.">
        <title>Draft genome of Tanacetum cinerariifolium, the natural source of mosquito coil.</title>
        <authorList>
            <person name="Yamashiro T."/>
            <person name="Shiraishi A."/>
            <person name="Satake H."/>
            <person name="Nakayama K."/>
        </authorList>
    </citation>
    <scope>NUCLEOTIDE SEQUENCE</scope>
</reference>